<dbReference type="CDD" id="cd01029">
    <property type="entry name" value="TOPRIM_primases"/>
    <property type="match status" value="1"/>
</dbReference>
<dbReference type="InterPro" id="IPR055570">
    <property type="entry name" value="DUF7146"/>
</dbReference>
<keyword evidence="4" id="KW-1185">Reference proteome</keyword>
<evidence type="ECO:0000259" key="2">
    <source>
        <dbReference type="Pfam" id="PF23639"/>
    </source>
</evidence>
<evidence type="ECO:0000313" key="3">
    <source>
        <dbReference type="EMBL" id="GCD61693.1"/>
    </source>
</evidence>
<organism evidence="3 4">
    <name type="scientific">Acetobacter pasteurianus NBRC 3278</name>
    <dbReference type="NCBI Taxonomy" id="1226660"/>
    <lineage>
        <taxon>Bacteria</taxon>
        <taxon>Pseudomonadati</taxon>
        <taxon>Pseudomonadota</taxon>
        <taxon>Alphaproteobacteria</taxon>
        <taxon>Acetobacterales</taxon>
        <taxon>Acetobacteraceae</taxon>
        <taxon>Acetobacter</taxon>
    </lineage>
</organism>
<dbReference type="EMBL" id="BDEV01000022">
    <property type="protein sequence ID" value="GCD61693.1"/>
    <property type="molecule type" value="Genomic_DNA"/>
</dbReference>
<evidence type="ECO:0000256" key="1">
    <source>
        <dbReference type="SAM" id="MobiDB-lite"/>
    </source>
</evidence>
<dbReference type="Pfam" id="PF23639">
    <property type="entry name" value="DUF7146"/>
    <property type="match status" value="1"/>
</dbReference>
<accession>A0A401X1G7</accession>
<dbReference type="Proteomes" id="UP000287385">
    <property type="component" value="Unassembled WGS sequence"/>
</dbReference>
<dbReference type="InterPro" id="IPR034154">
    <property type="entry name" value="TOPRIM_DnaG/twinkle"/>
</dbReference>
<protein>
    <recommendedName>
        <fullName evidence="2">DUF7146 domain-containing protein</fullName>
    </recommendedName>
</protein>
<feature type="domain" description="DUF7146" evidence="2">
    <location>
        <begin position="182"/>
        <end position="260"/>
    </location>
</feature>
<proteinExistence type="predicted"/>
<reference evidence="3 4" key="1">
    <citation type="submission" date="2016-06" db="EMBL/GenBank/DDBJ databases">
        <title>Acetobacter pasteurianus NBRC 3278 whole genome sequencing project.</title>
        <authorList>
            <person name="Matsutani M."/>
            <person name="Shiwa Y."/>
            <person name="Okamoto-Kainuma A."/>
            <person name="Ishikawa M."/>
            <person name="Koizumi Y."/>
            <person name="Yoshikawa H."/>
            <person name="Yakushi T."/>
            <person name="Matsushita K."/>
        </authorList>
    </citation>
    <scope>NUCLEOTIDE SEQUENCE [LARGE SCALE GENOMIC DNA]</scope>
    <source>
        <strain evidence="3 4">NBRC 3278</strain>
    </source>
</reference>
<sequence>MEGLQISTTRAALQSKDAAVTNKTGRKAGKQGQEGRFIPGPIQDQIKAAAAADIVELCRSYLPSDYIAQSPKRGSVTFARKKAGRTYTATVSGKFAGWVKDWRGGNLDAAQLVQEYGGAKDYIEALHLLAARYGIDTGTDRTDAEREYLAQEATKRAEEAKAKRTAKTAQTAKQAAAEEANHKAYAARYWGQCVAIAPDSPADLYLTKTRGIRRPVEGWPAGAVRFHAGDCALVVGLADYAGTVRTAQRIFLTPEGGKKPGTKKLLLRGERIGLFFKLPPRFTVEKPYTSQQHNPLAVCEGPEDALTIWAATGLETWASIGAGANIEAPPGRLILHCRDNDAEGSPAFKKAEQTAEKWLKARHAVVTIWATGTARHKDANALLLAEGEGAVRRAVMGPLNARYAAIAACNPLAPDVAESRKRVGEYAAQWFAGGWVNERVKLLPVGTGIGKTQATIREALASYRAAKEAGQAEGRPLVLSFPDHKLTAEKLAEVQAHAKAQGINLVVRIWKGRNQNAVEAQGDGLAVPMCRNLDAVAAVQAANLSATQYLCKAKKDGCPFSEGCPYVAQMGQAADVWLVTHSILNVPKPSAIGLPMFLIMDEPTLAGAITGLEGKPRSVSSISLPTTRQEGADDYTHKAFWDWHTMAEVENGASRIRTMLEQAGHGIAPGEKRPLSRSDIERHFNKEGIEAGIAGLNTAISWLDPRPSQLEGRTAILQALGRAASIMRELKRVLEDETLEETPRLVLSMDEENVLRYRLTGCRDINVLWLAPANDEDPESRIPVLLLDATPNMPLIRHFFPRVIVTENIQAATPHARFTFMAGAAWGLTAQKGAIEKHQKQEAEGRTNSSDRGQTIEGIRFTLWRHWLASGRKPLLAVMGKALHEYLAELDAQRPGFLPPECELAHFGATRGLNKWERVATILVFGRNLPPVIAMQDQAEALLGRTVAHVVPAIHAGGKTPTSRPDKETRIRTLPDGREVEITHYTHPDETTRAFLQAAMDGETIQAIGRGRAVNRGADNPLSVFVYADTYPDALPLDDVQAVTVPAPWERMAVTNAMNSQGASQTLMPVLASGADAARAYPHIWDKEAKAKEAFRGEGISVGFSYKSIIIRKTHLNQNEDFDGKNGRNPPLFFHDLLESNQGYVLRYKPEGRGQSWRFAWVPEEWRDGFREWIAKALGLPSDTIAVELVDCELPEPPDPPPARAQLPQKQPSVCEEPAQVQVCTEAPWPMPSKDQQEVWRRAWRCGAISREGTDRMAREAWITGHEEWAEADIMQPGLSWVLGG</sequence>
<evidence type="ECO:0000313" key="4">
    <source>
        <dbReference type="Proteomes" id="UP000287385"/>
    </source>
</evidence>
<gene>
    <name evidence="3" type="ORF">NBRC3278_0786</name>
</gene>
<comment type="caution">
    <text evidence="3">The sequence shown here is derived from an EMBL/GenBank/DDBJ whole genome shotgun (WGS) entry which is preliminary data.</text>
</comment>
<name>A0A401X1G7_ACEPA</name>
<feature type="region of interest" description="Disordered" evidence="1">
    <location>
        <begin position="15"/>
        <end position="35"/>
    </location>
</feature>